<gene>
    <name evidence="1" type="ORF">HELGO_WM18164</name>
</gene>
<name>A0A6S6SPI8_9BACT</name>
<protein>
    <submittedName>
        <fullName evidence="1">Uncharacterized protein</fullName>
    </submittedName>
</protein>
<organism evidence="1">
    <name type="scientific">uncultured Sulfurovum sp</name>
    <dbReference type="NCBI Taxonomy" id="269237"/>
    <lineage>
        <taxon>Bacteria</taxon>
        <taxon>Pseudomonadati</taxon>
        <taxon>Campylobacterota</taxon>
        <taxon>Epsilonproteobacteria</taxon>
        <taxon>Campylobacterales</taxon>
        <taxon>Sulfurovaceae</taxon>
        <taxon>Sulfurovum</taxon>
        <taxon>environmental samples</taxon>
    </lineage>
</organism>
<reference evidence="1" key="1">
    <citation type="submission" date="2020-01" db="EMBL/GenBank/DDBJ databases">
        <authorList>
            <person name="Meier V. D."/>
            <person name="Meier V D."/>
        </authorList>
    </citation>
    <scope>NUCLEOTIDE SEQUENCE</scope>
    <source>
        <strain evidence="1">HLG_WM_MAG_06</strain>
    </source>
</reference>
<proteinExistence type="predicted"/>
<dbReference type="EMBL" id="CACVAP010000060">
    <property type="protein sequence ID" value="CAA6810379.1"/>
    <property type="molecule type" value="Genomic_DNA"/>
</dbReference>
<sequence length="336" mass="40484">MIFFKYILLIILVSSYTFGELVYRFELNEYKAKALDIETLTAKLKQAYKNYEVMNIKKYENITKKYFEYFDEEDTCRTEDGKLLNPVSYEEAVKLYSYNEVSYFNNKIVKVVYIYPKTNENVISFYYDENGKVIREEHLNGNQRIILREYNEDKTVNHYSFDLRKKELYLSLNGLSYTNCREMDDQYYRYKEFPFKPLLQTQYMRLLAKKQMNLTEKLLLNEAKKKVKSSKLKIKFFKKMNNIGFDTIVLIEQIKKDKLINRGEYIKVYFKKEKLVQIEVFKKERLEKILYMDNSKILKTINLGTKEIVESFKDKDGSYKELVINYHSSSGTIRFK</sequence>
<accession>A0A6S6SPI8</accession>
<dbReference type="AlphaFoldDB" id="A0A6S6SPI8"/>
<evidence type="ECO:0000313" key="1">
    <source>
        <dbReference type="EMBL" id="CAA6810379.1"/>
    </source>
</evidence>